<dbReference type="EMBL" id="JACBNQ010000001">
    <property type="protein sequence ID" value="NYB72634.1"/>
    <property type="molecule type" value="Genomic_DNA"/>
</dbReference>
<gene>
    <name evidence="2" type="ORF">HZF24_00605</name>
</gene>
<feature type="compositionally biased region" description="Polar residues" evidence="1">
    <location>
        <begin position="1"/>
        <end position="19"/>
    </location>
</feature>
<evidence type="ECO:0000313" key="3">
    <source>
        <dbReference type="Proteomes" id="UP000611629"/>
    </source>
</evidence>
<keyword evidence="3" id="KW-1185">Reference proteome</keyword>
<dbReference type="Proteomes" id="UP000611629">
    <property type="component" value="Unassembled WGS sequence"/>
</dbReference>
<comment type="caution">
    <text evidence="2">The sequence shown here is derived from an EMBL/GenBank/DDBJ whole genome shotgun (WGS) entry which is preliminary data.</text>
</comment>
<sequence>MINEINSVNPSIAPNNKTVDNSKTKDIKKEVNSVKNNRKYDSIEINKLITDNEKRIDDFKEMIRKMIAKQGEKSNLTLFGKNLNVTVEDSQKAAEAIAEGGEYSVDAVATRIMDMAKSLAGGDKSKISLLRDAVKKGFEAAGLEFNGGEGLPDICNQTYDEIMKRFDEWENE</sequence>
<evidence type="ECO:0000313" key="2">
    <source>
        <dbReference type="EMBL" id="NYB72634.1"/>
    </source>
</evidence>
<dbReference type="AlphaFoldDB" id="A0A974BGD6"/>
<dbReference type="RefSeq" id="WP_179236321.1">
    <property type="nucleotide sequence ID" value="NZ_JACBNQ010000001.1"/>
</dbReference>
<name>A0A974BGD6_SEDHY</name>
<evidence type="ECO:0000256" key="1">
    <source>
        <dbReference type="SAM" id="MobiDB-lite"/>
    </source>
</evidence>
<protein>
    <submittedName>
        <fullName evidence="2">Uncharacterized protein</fullName>
    </submittedName>
</protein>
<proteinExistence type="predicted"/>
<accession>A0A974BGD6</accession>
<organism evidence="2 3">
    <name type="scientific">Sedimentibacter hydroxybenzoicus DSM 7310</name>
    <dbReference type="NCBI Taxonomy" id="1123245"/>
    <lineage>
        <taxon>Bacteria</taxon>
        <taxon>Bacillati</taxon>
        <taxon>Bacillota</taxon>
        <taxon>Tissierellia</taxon>
        <taxon>Sedimentibacter</taxon>
    </lineage>
</organism>
<feature type="region of interest" description="Disordered" evidence="1">
    <location>
        <begin position="1"/>
        <end position="26"/>
    </location>
</feature>
<reference evidence="2" key="1">
    <citation type="submission" date="2020-07" db="EMBL/GenBank/DDBJ databases">
        <title>Genomic analysis of a strain of Sedimentibacter Hydroxybenzoicus DSM7310.</title>
        <authorList>
            <person name="Ma S."/>
        </authorList>
    </citation>
    <scope>NUCLEOTIDE SEQUENCE</scope>
    <source>
        <strain evidence="2">DSM 7310</strain>
    </source>
</reference>